<gene>
    <name evidence="2" type="ORF">H8B09_19020</name>
</gene>
<keyword evidence="3" id="KW-1185">Reference proteome</keyword>
<sequence length="85" mass="9966">MINTTILIAAGFVVMLYIGGKMLLRKRYIRDFIWYTCMLTWAFVIMLAYEQKWAIASKITSVAFFDQCVKPISQALRPIMNMEFE</sequence>
<name>A0ABR8MY44_9BACL</name>
<dbReference type="EMBL" id="JACXZA010000004">
    <property type="protein sequence ID" value="MBD3920867.1"/>
    <property type="molecule type" value="Genomic_DNA"/>
</dbReference>
<evidence type="ECO:0000313" key="3">
    <source>
        <dbReference type="Proteomes" id="UP000609346"/>
    </source>
</evidence>
<proteinExistence type="predicted"/>
<keyword evidence="1" id="KW-1133">Transmembrane helix</keyword>
<dbReference type="RefSeq" id="WP_191205127.1">
    <property type="nucleotide sequence ID" value="NZ_JACXZA010000004.1"/>
</dbReference>
<evidence type="ECO:0000313" key="2">
    <source>
        <dbReference type="EMBL" id="MBD3920867.1"/>
    </source>
</evidence>
<keyword evidence="1" id="KW-0472">Membrane</keyword>
<dbReference type="Proteomes" id="UP000609346">
    <property type="component" value="Unassembled WGS sequence"/>
</dbReference>
<feature type="transmembrane region" description="Helical" evidence="1">
    <location>
        <begin position="6"/>
        <end position="24"/>
    </location>
</feature>
<evidence type="ECO:0000256" key="1">
    <source>
        <dbReference type="SAM" id="Phobius"/>
    </source>
</evidence>
<comment type="caution">
    <text evidence="2">The sequence shown here is derived from an EMBL/GenBank/DDBJ whole genome shotgun (WGS) entry which is preliminary data.</text>
</comment>
<feature type="transmembrane region" description="Helical" evidence="1">
    <location>
        <begin position="31"/>
        <end position="49"/>
    </location>
</feature>
<accession>A0ABR8MY44</accession>
<keyword evidence="1" id="KW-0812">Transmembrane</keyword>
<organism evidence="2 3">
    <name type="scientific">Paenibacillus terricola</name>
    <dbReference type="NCBI Taxonomy" id="2763503"/>
    <lineage>
        <taxon>Bacteria</taxon>
        <taxon>Bacillati</taxon>
        <taxon>Bacillota</taxon>
        <taxon>Bacilli</taxon>
        <taxon>Bacillales</taxon>
        <taxon>Paenibacillaceae</taxon>
        <taxon>Paenibacillus</taxon>
    </lineage>
</organism>
<reference evidence="2 3" key="1">
    <citation type="submission" date="2020-09" db="EMBL/GenBank/DDBJ databases">
        <title>Paenibacillus sp. strain PR3 16S rRNA gene Genome sequencing and assembly.</title>
        <authorList>
            <person name="Kim J."/>
        </authorList>
    </citation>
    <scope>NUCLEOTIDE SEQUENCE [LARGE SCALE GENOMIC DNA]</scope>
    <source>
        <strain evidence="2 3">PR3</strain>
    </source>
</reference>
<protein>
    <submittedName>
        <fullName evidence="2">Uncharacterized protein</fullName>
    </submittedName>
</protein>